<comment type="caution">
    <text evidence="2">The sequence shown here is derived from an EMBL/GenBank/DDBJ whole genome shotgun (WGS) entry which is preliminary data.</text>
</comment>
<name>A0ABP9HR49_9FLAO</name>
<dbReference type="InterPro" id="IPR007577">
    <property type="entry name" value="GlycoTrfase_DXD_sugar-bd_CS"/>
</dbReference>
<organism evidence="2 3">
    <name type="scientific">Algibacter aquimarinus</name>
    <dbReference type="NCBI Taxonomy" id="1136748"/>
    <lineage>
        <taxon>Bacteria</taxon>
        <taxon>Pseudomonadati</taxon>
        <taxon>Bacteroidota</taxon>
        <taxon>Flavobacteriia</taxon>
        <taxon>Flavobacteriales</taxon>
        <taxon>Flavobacteriaceae</taxon>
        <taxon>Algibacter</taxon>
    </lineage>
</organism>
<evidence type="ECO:0000313" key="2">
    <source>
        <dbReference type="EMBL" id="GAA4976487.1"/>
    </source>
</evidence>
<dbReference type="InterPro" id="IPR051706">
    <property type="entry name" value="Glycosyltransferase_domain"/>
</dbReference>
<protein>
    <submittedName>
        <fullName evidence="2">Glycosyltransferase</fullName>
    </submittedName>
</protein>
<evidence type="ECO:0000256" key="1">
    <source>
        <dbReference type="ARBA" id="ARBA00022679"/>
    </source>
</evidence>
<dbReference type="InterPro" id="IPR029044">
    <property type="entry name" value="Nucleotide-diphossugar_trans"/>
</dbReference>
<reference evidence="3" key="1">
    <citation type="journal article" date="2019" name="Int. J. Syst. Evol. Microbiol.">
        <title>The Global Catalogue of Microorganisms (GCM) 10K type strain sequencing project: providing services to taxonomists for standard genome sequencing and annotation.</title>
        <authorList>
            <consortium name="The Broad Institute Genomics Platform"/>
            <consortium name="The Broad Institute Genome Sequencing Center for Infectious Disease"/>
            <person name="Wu L."/>
            <person name="Ma J."/>
        </authorList>
    </citation>
    <scope>NUCLEOTIDE SEQUENCE [LARGE SCALE GENOMIC DNA]</scope>
    <source>
        <strain evidence="3">JCM 18287</strain>
    </source>
</reference>
<dbReference type="Pfam" id="PF04488">
    <property type="entry name" value="Gly_transf_sug"/>
    <property type="match status" value="1"/>
</dbReference>
<gene>
    <name evidence="2" type="ORF">GCM10023315_29100</name>
</gene>
<proteinExistence type="predicted"/>
<keyword evidence="3" id="KW-1185">Reference proteome</keyword>
<keyword evidence="1" id="KW-0808">Transferase</keyword>
<dbReference type="SUPFAM" id="SSF53448">
    <property type="entry name" value="Nucleotide-diphospho-sugar transferases"/>
    <property type="match status" value="1"/>
</dbReference>
<dbReference type="PANTHER" id="PTHR32385">
    <property type="entry name" value="MANNOSYL PHOSPHORYLINOSITOL CERAMIDE SYNTHASE"/>
    <property type="match status" value="1"/>
</dbReference>
<dbReference type="Proteomes" id="UP001501692">
    <property type="component" value="Unassembled WGS sequence"/>
</dbReference>
<dbReference type="RefSeq" id="WP_345170200.1">
    <property type="nucleotide sequence ID" value="NZ_BAABJK010000011.1"/>
</dbReference>
<accession>A0ABP9HR49</accession>
<dbReference type="EMBL" id="BAABJK010000011">
    <property type="protein sequence ID" value="GAA4976487.1"/>
    <property type="molecule type" value="Genomic_DNA"/>
</dbReference>
<sequence length="269" mass="31760">MIPKIIHYCWFGGAEKSAFIKKCIGTWEKFLPDYEIKCWSEENFDVNTNEFVKQAYLQKKWAFVTDYARFYALSKEGGIYMDTDVKVLKPIETDWLKYGFFSSIEYLPDMYEEHKHLLDSKFKPINKSERFHGLGILSAFMASIPNHKYVVDCLNMYDSIKPEKVNGMVDFNNFIIGSYITKCAEKYGFVYQDKEQKLDENMLILPKHILVGNTWFLDESSYAIHLCDGSWHDDRTPFESFLYKLKNKYPSMSRITGLLLKIHRRLIKN</sequence>
<evidence type="ECO:0000313" key="3">
    <source>
        <dbReference type="Proteomes" id="UP001501692"/>
    </source>
</evidence>
<dbReference type="PANTHER" id="PTHR32385:SF15">
    <property type="entry name" value="INOSITOL PHOSPHOCERAMIDE MANNOSYLTRANSFERASE 1"/>
    <property type="match status" value="1"/>
</dbReference>
<dbReference type="Gene3D" id="3.90.550.20">
    <property type="match status" value="1"/>
</dbReference>